<dbReference type="AlphaFoldDB" id="W3VX69"/>
<keyword evidence="5" id="KW-0489">Methyltransferase</keyword>
<evidence type="ECO:0000256" key="4">
    <source>
        <dbReference type="ARBA" id="ARBA00017497"/>
    </source>
</evidence>
<dbReference type="Gene3D" id="3.40.50.150">
    <property type="entry name" value="Vaccinia Virus protein VP39"/>
    <property type="match status" value="1"/>
</dbReference>
<keyword evidence="12" id="KW-1185">Reference proteome</keyword>
<dbReference type="Proteomes" id="UP000019462">
    <property type="component" value="Unassembled WGS sequence"/>
</dbReference>
<comment type="catalytic activity">
    <reaction evidence="1">
        <text>[phosphatase 2A protein]-C-terminal L-leucine + S-adenosyl-L-methionine = [phosphatase 2A protein]-C-terminal L-leucine methyl ester + S-adenosyl-L-homocysteine</text>
        <dbReference type="Rhea" id="RHEA:48544"/>
        <dbReference type="Rhea" id="RHEA-COMP:12134"/>
        <dbReference type="Rhea" id="RHEA-COMP:12135"/>
        <dbReference type="ChEBI" id="CHEBI:57856"/>
        <dbReference type="ChEBI" id="CHEBI:59789"/>
        <dbReference type="ChEBI" id="CHEBI:90516"/>
        <dbReference type="ChEBI" id="CHEBI:90517"/>
        <dbReference type="EC" id="2.1.1.233"/>
    </reaction>
</comment>
<sequence length="432" mass="46874">MASNTPLRDPFATEDDDALRSGAGRPPPRTSRFGAPGPTPSLRATPPTQPSSRPHGALGAPRSLGLSLGVPRSRMARPETVEHAEADGGRRRVQTDDAVRATDSDALLSRLSALRLGYLSPEPYTQEFATGSTPSGMRGPDAAARRSPLINIGTYLRCSTIDQHVEAFLTNGAGRKQIISIGAGSDSRYWRIMSEARLAGQLEQYVEVDFAENVQQKLACIRKSSVLQSLLDAPASEAVQPDEAGRCVLRSSKYSLLAADVRLLHPDTPEPDRIEADSVFGALDASLPTLVLFECVLAYIEPSRADWLLAHLGQRFARIEAVSYDIALASDSDASSASRFGEVMLSNLERRGLEMAGAKAYATISAQSQRFVSAWIGDGCKTPQVEATSLYAIWTALPASQKQRLSRLEGLDEVEEFDMLLRHYCIVRAYRA</sequence>
<dbReference type="PANTHER" id="PTHR13600:SF21">
    <property type="entry name" value="LEUCINE CARBOXYL METHYLTRANSFERASE 1"/>
    <property type="match status" value="1"/>
</dbReference>
<dbReference type="EC" id="2.1.1.233" evidence="3"/>
<dbReference type="InterPro" id="IPR029063">
    <property type="entry name" value="SAM-dependent_MTases_sf"/>
</dbReference>
<dbReference type="GO" id="GO:0032259">
    <property type="term" value="P:methylation"/>
    <property type="evidence" value="ECO:0007669"/>
    <property type="project" value="UniProtKB-KW"/>
</dbReference>
<dbReference type="HOGENOM" id="CLU_031312_2_0_1"/>
<evidence type="ECO:0000256" key="1">
    <source>
        <dbReference type="ARBA" id="ARBA00000724"/>
    </source>
</evidence>
<dbReference type="Pfam" id="PF04072">
    <property type="entry name" value="LCM"/>
    <property type="match status" value="1"/>
</dbReference>
<evidence type="ECO:0000256" key="8">
    <source>
        <dbReference type="ARBA" id="ARBA00029681"/>
    </source>
</evidence>
<keyword evidence="7" id="KW-0949">S-adenosyl-L-methionine</keyword>
<evidence type="ECO:0000256" key="9">
    <source>
        <dbReference type="ARBA" id="ARBA00032526"/>
    </source>
</evidence>
<dbReference type="OrthoDB" id="203237at2759"/>
<feature type="region of interest" description="Disordered" evidence="10">
    <location>
        <begin position="1"/>
        <end position="98"/>
    </location>
</feature>
<evidence type="ECO:0000256" key="2">
    <source>
        <dbReference type="ARBA" id="ARBA00010703"/>
    </source>
</evidence>
<evidence type="ECO:0000256" key="6">
    <source>
        <dbReference type="ARBA" id="ARBA00022679"/>
    </source>
</evidence>
<comment type="similarity">
    <text evidence="2">Belongs to the methyltransferase superfamily. LCMT family.</text>
</comment>
<protein>
    <recommendedName>
        <fullName evidence="4">Leucine carboxyl methyltransferase 1</fullName>
        <ecNumber evidence="3">2.1.1.233</ecNumber>
    </recommendedName>
    <alternativeName>
        <fullName evidence="8">Protein phosphatase methyltransferase 1</fullName>
    </alternativeName>
    <alternativeName>
        <fullName evidence="9">[Phosphatase 2A protein]-leucine-carboxy methyltransferase 1</fullName>
    </alternativeName>
</protein>
<keyword evidence="6" id="KW-0808">Transferase</keyword>
<dbReference type="GO" id="GO:0018423">
    <property type="term" value="F:protein C-terminal leucine carboxyl O-methyltransferase activity"/>
    <property type="evidence" value="ECO:0007669"/>
    <property type="project" value="UniProtKB-EC"/>
</dbReference>
<dbReference type="EMBL" id="AWNI01000001">
    <property type="protein sequence ID" value="ETS65381.1"/>
    <property type="molecule type" value="Genomic_DNA"/>
</dbReference>
<dbReference type="InterPro" id="IPR016651">
    <property type="entry name" value="LCMT1"/>
</dbReference>
<evidence type="ECO:0000313" key="11">
    <source>
        <dbReference type="EMBL" id="ETS65381.1"/>
    </source>
</evidence>
<organism evidence="11 12">
    <name type="scientific">Moesziomyces aphidis</name>
    <name type="common">Pseudozyma aphidis</name>
    <dbReference type="NCBI Taxonomy" id="84754"/>
    <lineage>
        <taxon>Eukaryota</taxon>
        <taxon>Fungi</taxon>
        <taxon>Dikarya</taxon>
        <taxon>Basidiomycota</taxon>
        <taxon>Ustilaginomycotina</taxon>
        <taxon>Ustilaginomycetes</taxon>
        <taxon>Ustilaginales</taxon>
        <taxon>Ustilaginaceae</taxon>
        <taxon>Moesziomyces</taxon>
    </lineage>
</organism>
<name>W3VX69_MOEAP</name>
<evidence type="ECO:0000256" key="3">
    <source>
        <dbReference type="ARBA" id="ARBA00012834"/>
    </source>
</evidence>
<accession>W3VX69</accession>
<evidence type="ECO:0000256" key="10">
    <source>
        <dbReference type="SAM" id="MobiDB-lite"/>
    </source>
</evidence>
<dbReference type="PANTHER" id="PTHR13600">
    <property type="entry name" value="LEUCINE CARBOXYL METHYLTRANSFERASE"/>
    <property type="match status" value="1"/>
</dbReference>
<dbReference type="InterPro" id="IPR007213">
    <property type="entry name" value="Ppm1/Ppm2/Tcmp"/>
</dbReference>
<gene>
    <name evidence="11" type="ORF">PaG_00115</name>
</gene>
<evidence type="ECO:0000256" key="5">
    <source>
        <dbReference type="ARBA" id="ARBA00022603"/>
    </source>
</evidence>
<comment type="caution">
    <text evidence="11">The sequence shown here is derived from an EMBL/GenBank/DDBJ whole genome shotgun (WGS) entry which is preliminary data.</text>
</comment>
<evidence type="ECO:0000313" key="12">
    <source>
        <dbReference type="Proteomes" id="UP000019462"/>
    </source>
</evidence>
<dbReference type="SUPFAM" id="SSF53335">
    <property type="entry name" value="S-adenosyl-L-methionine-dependent methyltransferases"/>
    <property type="match status" value="1"/>
</dbReference>
<feature type="compositionally biased region" description="Basic and acidic residues" evidence="10">
    <location>
        <begin position="76"/>
        <end position="98"/>
    </location>
</feature>
<reference evidence="11 12" key="1">
    <citation type="journal article" date="2014" name="Genome Announc.">
        <title>Genome sequence of the basidiomycetous fungus Pseudozyma aphidis DSM70725, an efficient producer of biosurfactant mannosylerythritol lipids.</title>
        <authorList>
            <person name="Lorenz S."/>
            <person name="Guenther M."/>
            <person name="Grumaz C."/>
            <person name="Rupp S."/>
            <person name="Zibek S."/>
            <person name="Sohn K."/>
        </authorList>
    </citation>
    <scope>NUCLEOTIDE SEQUENCE [LARGE SCALE GENOMIC DNA]</scope>
    <source>
        <strain evidence="12">ATCC 32657 / CBS 517.83 / DSM 70725 / JCM 10318 / NBRC 10182 / NRRL Y-7954 / St-0401</strain>
    </source>
</reference>
<proteinExistence type="inferred from homology"/>
<evidence type="ECO:0000256" key="7">
    <source>
        <dbReference type="ARBA" id="ARBA00022691"/>
    </source>
</evidence>